<sequence length="93" mass="10262">MKSYIDAKLEAMHNAKTADAQEVLEYLTSVMRGEHKEQVLKLIGDGVQTISDIDVGAKDRIKAAELIGKRYGMFKDGLAVEVEPITLINDLAE</sequence>
<dbReference type="Pfam" id="PF03592">
    <property type="entry name" value="Terminase_2"/>
    <property type="match status" value="1"/>
</dbReference>
<dbReference type="GO" id="GO:0051276">
    <property type="term" value="P:chromosome organization"/>
    <property type="evidence" value="ECO:0007669"/>
    <property type="project" value="InterPro"/>
</dbReference>
<accession>A0A173SEB9</accession>
<evidence type="ECO:0000313" key="2">
    <source>
        <dbReference type="Proteomes" id="UP000095649"/>
    </source>
</evidence>
<protein>
    <submittedName>
        <fullName evidence="1">Terminase small subunit</fullName>
    </submittedName>
</protein>
<dbReference type="Proteomes" id="UP000095649">
    <property type="component" value="Unassembled WGS sequence"/>
</dbReference>
<reference evidence="1 2" key="1">
    <citation type="submission" date="2015-09" db="EMBL/GenBank/DDBJ databases">
        <authorList>
            <consortium name="Pathogen Informatics"/>
        </authorList>
    </citation>
    <scope>NUCLEOTIDE SEQUENCE [LARGE SCALE GENOMIC DNA]</scope>
    <source>
        <strain evidence="1 2">2789STDY5834970</strain>
    </source>
</reference>
<gene>
    <name evidence="1" type="ORF">ERS852582_00959</name>
</gene>
<dbReference type="InterPro" id="IPR005335">
    <property type="entry name" value="Terminase_ssu"/>
</dbReference>
<dbReference type="AlphaFoldDB" id="A0A173SEB9"/>
<name>A0A173SEB9_9FIRM</name>
<organism evidence="1 2">
    <name type="scientific">Faecalibacterium prausnitzii</name>
    <dbReference type="NCBI Taxonomy" id="853"/>
    <lineage>
        <taxon>Bacteria</taxon>
        <taxon>Bacillati</taxon>
        <taxon>Bacillota</taxon>
        <taxon>Clostridia</taxon>
        <taxon>Eubacteriales</taxon>
        <taxon>Oscillospiraceae</taxon>
        <taxon>Faecalibacterium</taxon>
    </lineage>
</organism>
<dbReference type="EMBL" id="CYXN01000005">
    <property type="protein sequence ID" value="CUM88356.1"/>
    <property type="molecule type" value="Genomic_DNA"/>
</dbReference>
<proteinExistence type="predicted"/>
<evidence type="ECO:0000313" key="1">
    <source>
        <dbReference type="EMBL" id="CUM88356.1"/>
    </source>
</evidence>
<dbReference type="Gene3D" id="6.10.140.2160">
    <property type="match status" value="1"/>
</dbReference>